<evidence type="ECO:0000259" key="1">
    <source>
        <dbReference type="PROSITE" id="PS50943"/>
    </source>
</evidence>
<dbReference type="Proteomes" id="UP000235119">
    <property type="component" value="Unassembled WGS sequence"/>
</dbReference>
<sequence>MKIGEALRKERIKLGLTQDQMCAGILSRPFYARIESGKNRINAESLFKILLEHQVDLVEFCDLIQDDYTSEERKVEKQFEFKMNLAVSAKDTEALDKYCQQIMNSSNNEVLKLRALITSAYFKGETDKIDVEIRTKIKAEFDGGNNWLERPDLLRLLANTMPMWPQDELDFLIGRLLDFAKKSELSELTTERYLRLLENYLVVCYDRKVHKKTTHFDHIDDAMEYIIDATESFHLMIYRIEVFYMKALFLDQMDKAKEIRQDLGVLGYKNFIASWPEY</sequence>
<dbReference type="InterPro" id="IPR001387">
    <property type="entry name" value="Cro/C1-type_HTH"/>
</dbReference>
<dbReference type="PROSITE" id="PS50943">
    <property type="entry name" value="HTH_CROC1"/>
    <property type="match status" value="1"/>
</dbReference>
<dbReference type="InterPro" id="IPR053163">
    <property type="entry name" value="HTH-type_regulator_Rgg"/>
</dbReference>
<evidence type="ECO:0000313" key="2">
    <source>
        <dbReference type="EMBL" id="PLT10756.1"/>
    </source>
</evidence>
<comment type="caution">
    <text evidence="2">The sequence shown here is derived from an EMBL/GenBank/DDBJ whole genome shotgun (WGS) entry which is preliminary data.</text>
</comment>
<feature type="domain" description="HTH cro/C1-type" evidence="1">
    <location>
        <begin position="7"/>
        <end position="60"/>
    </location>
</feature>
<evidence type="ECO:0000313" key="3">
    <source>
        <dbReference type="Proteomes" id="UP000235119"/>
    </source>
</evidence>
<dbReference type="EMBL" id="PKIW01000045">
    <property type="protein sequence ID" value="PLT10756.1"/>
    <property type="molecule type" value="Genomic_DNA"/>
</dbReference>
<dbReference type="SUPFAM" id="SSF47413">
    <property type="entry name" value="lambda repressor-like DNA-binding domains"/>
    <property type="match status" value="1"/>
</dbReference>
<protein>
    <submittedName>
        <fullName evidence="2">XRE family transcriptional regulator</fullName>
    </submittedName>
</protein>
<dbReference type="SMART" id="SM00530">
    <property type="entry name" value="HTH_XRE"/>
    <property type="match status" value="1"/>
</dbReference>
<reference evidence="2 3" key="1">
    <citation type="submission" date="2017-12" db="EMBL/GenBank/DDBJ databases">
        <title>Phylogenetic diversity of female urinary microbiome.</title>
        <authorList>
            <person name="Thomas-White K."/>
            <person name="Wolfe A.J."/>
        </authorList>
    </citation>
    <scope>NUCLEOTIDE SEQUENCE [LARGE SCALE GENOMIC DNA]</scope>
    <source>
        <strain evidence="2 3">UMB0085</strain>
    </source>
</reference>
<gene>
    <name evidence="2" type="ORF">CYJ79_08545</name>
</gene>
<dbReference type="PANTHER" id="PTHR37038">
    <property type="entry name" value="TRANSCRIPTIONAL REGULATOR-RELATED"/>
    <property type="match status" value="1"/>
</dbReference>
<dbReference type="InterPro" id="IPR010982">
    <property type="entry name" value="Lambda_DNA-bd_dom_sf"/>
</dbReference>
<dbReference type="Gene3D" id="1.25.40.10">
    <property type="entry name" value="Tetratricopeptide repeat domain"/>
    <property type="match status" value="1"/>
</dbReference>
<accession>A0A2N5KWY4</accession>
<dbReference type="GO" id="GO:0003677">
    <property type="term" value="F:DNA binding"/>
    <property type="evidence" value="ECO:0007669"/>
    <property type="project" value="InterPro"/>
</dbReference>
<name>A0A2N5KWY4_9LACO</name>
<dbReference type="Pfam" id="PF01381">
    <property type="entry name" value="HTH_3"/>
    <property type="match status" value="1"/>
</dbReference>
<dbReference type="RefSeq" id="WP_068813502.1">
    <property type="nucleotide sequence ID" value="NZ_JASPEI010000036.1"/>
</dbReference>
<proteinExistence type="predicted"/>
<organism evidence="2 3">
    <name type="scientific">Lactobacillus crispatus</name>
    <dbReference type="NCBI Taxonomy" id="47770"/>
    <lineage>
        <taxon>Bacteria</taxon>
        <taxon>Bacillati</taxon>
        <taxon>Bacillota</taxon>
        <taxon>Bacilli</taxon>
        <taxon>Lactobacillales</taxon>
        <taxon>Lactobacillaceae</taxon>
        <taxon>Lactobacillus</taxon>
    </lineage>
</organism>
<dbReference type="InterPro" id="IPR011990">
    <property type="entry name" value="TPR-like_helical_dom_sf"/>
</dbReference>
<dbReference type="AlphaFoldDB" id="A0A2N5KWY4"/>
<dbReference type="CDD" id="cd00093">
    <property type="entry name" value="HTH_XRE"/>
    <property type="match status" value="1"/>
</dbReference>